<feature type="compositionally biased region" description="Basic and acidic residues" evidence="3">
    <location>
        <begin position="323"/>
        <end position="337"/>
    </location>
</feature>
<gene>
    <name evidence="4" type="ORF">CPB84DRAFT_1751737</name>
</gene>
<comment type="caution">
    <text evidence="4">The sequence shown here is derived from an EMBL/GenBank/DDBJ whole genome shotgun (WGS) entry which is preliminary data.</text>
</comment>
<dbReference type="OrthoDB" id="429427at2759"/>
<feature type="region of interest" description="Disordered" evidence="3">
    <location>
        <begin position="404"/>
        <end position="477"/>
    </location>
</feature>
<feature type="region of interest" description="Disordered" evidence="3">
    <location>
        <begin position="194"/>
        <end position="223"/>
    </location>
</feature>
<dbReference type="Proteomes" id="UP000724874">
    <property type="component" value="Unassembled WGS sequence"/>
</dbReference>
<dbReference type="GO" id="GO:0071008">
    <property type="term" value="C:U2-type post-mRNA release spliceosomal complex"/>
    <property type="evidence" value="ECO:0007669"/>
    <property type="project" value="InterPro"/>
</dbReference>
<keyword evidence="2" id="KW-0539">Nucleus</keyword>
<keyword evidence="5" id="KW-1185">Reference proteome</keyword>
<proteinExistence type="predicted"/>
<dbReference type="PANTHER" id="PTHR12214">
    <property type="entry name" value="GC-RICH SEQUENCE DNA-BINDING FACTOR"/>
    <property type="match status" value="1"/>
</dbReference>
<protein>
    <submittedName>
        <fullName evidence="4">Nineteen complex-related protein 2-domain-containing protein</fullName>
    </submittedName>
</protein>
<dbReference type="InterPro" id="IPR012890">
    <property type="entry name" value="GCFC2-like"/>
</dbReference>
<evidence type="ECO:0000256" key="3">
    <source>
        <dbReference type="SAM" id="MobiDB-lite"/>
    </source>
</evidence>
<dbReference type="AlphaFoldDB" id="A0A9P5NEN6"/>
<feature type="compositionally biased region" description="Basic and acidic residues" evidence="3">
    <location>
        <begin position="421"/>
        <end position="439"/>
    </location>
</feature>
<evidence type="ECO:0000313" key="5">
    <source>
        <dbReference type="Proteomes" id="UP000724874"/>
    </source>
</evidence>
<sequence length="698" mass="79354">MASESPVIFKRSKAKPTPRARQASPENETAKADASETAQDSPTTLALKLKNRVKKTKTKSRLSFGGDDEEEGDGEVFKVKKSSLSKKVSLGIHPATMPSTLDQATISANDTPRYDAAYLRELKANTPSARPPRPSNIDPYEADMSMDVGDVSIQSIEMEVEETTSFIPSESSIKVAKEKRERLRKTQLSGEEDFISLSVTKREEGPQGPHPESRFMREEDELGEGDDGMEFRVFCVWSALIQLFTEFAEYTSAQERIALGKKSRKIEASQRRDAMKELIADAEEEDEETIEWEQEQLRRGGHRTPEPSSAAKVKQVYKPAPTQEREEVDQREQEMREMVEKAEEKRAWFTSFKDWTDSVAEFLEEKYPLLEELEKEHYSLLKERYDMIAKRRREDNEDDLAIFIGSLPFPPSTEPEEVDEEGRTVPKPDPIQEQRERRVARVSRRHIRSTRRQRPAGEEEEGYSTDSSLAPEDTSSYTDAIQSIKTRRKEVLADVKAEEFRDPGKGRWSIWREKYSDSYIGAWGGWALSVSGSSGFKWYKGLYEYCRPGEGIVEERSLGPDGDLVASMISTLRMIDLAEEIEASIEPENNKFQSLLKSVMTAFDKAVSDNEASITKYTSSHGSLPGFNPTLKNLLRWRKYGKERFGLGMLVTRLVERCILVVAETGWEAGGEETMRTVVKMLPDELVSPQLGRFRGHR</sequence>
<dbReference type="GO" id="GO:0003677">
    <property type="term" value="F:DNA binding"/>
    <property type="evidence" value="ECO:0007669"/>
    <property type="project" value="InterPro"/>
</dbReference>
<dbReference type="EMBL" id="JADNYJ010000152">
    <property type="protein sequence ID" value="KAF8879088.1"/>
    <property type="molecule type" value="Genomic_DNA"/>
</dbReference>
<name>A0A9P5NEN6_GYMJU</name>
<feature type="region of interest" description="Disordered" evidence="3">
    <location>
        <begin position="294"/>
        <end position="337"/>
    </location>
</feature>
<feature type="region of interest" description="Disordered" evidence="3">
    <location>
        <begin position="123"/>
        <end position="143"/>
    </location>
</feature>
<accession>A0A9P5NEN6</accession>
<feature type="region of interest" description="Disordered" evidence="3">
    <location>
        <begin position="1"/>
        <end position="75"/>
    </location>
</feature>
<organism evidence="4 5">
    <name type="scientific">Gymnopilus junonius</name>
    <name type="common">Spectacular rustgill mushroom</name>
    <name type="synonym">Gymnopilus spectabilis subsp. junonius</name>
    <dbReference type="NCBI Taxonomy" id="109634"/>
    <lineage>
        <taxon>Eukaryota</taxon>
        <taxon>Fungi</taxon>
        <taxon>Dikarya</taxon>
        <taxon>Basidiomycota</taxon>
        <taxon>Agaricomycotina</taxon>
        <taxon>Agaricomycetes</taxon>
        <taxon>Agaricomycetidae</taxon>
        <taxon>Agaricales</taxon>
        <taxon>Agaricineae</taxon>
        <taxon>Hymenogastraceae</taxon>
        <taxon>Gymnopilus</taxon>
    </lineage>
</organism>
<reference evidence="4" key="1">
    <citation type="submission" date="2020-11" db="EMBL/GenBank/DDBJ databases">
        <authorList>
            <consortium name="DOE Joint Genome Institute"/>
            <person name="Ahrendt S."/>
            <person name="Riley R."/>
            <person name="Andreopoulos W."/>
            <person name="LaButti K."/>
            <person name="Pangilinan J."/>
            <person name="Ruiz-duenas F.J."/>
            <person name="Barrasa J.M."/>
            <person name="Sanchez-Garcia M."/>
            <person name="Camarero S."/>
            <person name="Miyauchi S."/>
            <person name="Serrano A."/>
            <person name="Linde D."/>
            <person name="Babiker R."/>
            <person name="Drula E."/>
            <person name="Ayuso-Fernandez I."/>
            <person name="Pacheco R."/>
            <person name="Padilla G."/>
            <person name="Ferreira P."/>
            <person name="Barriuso J."/>
            <person name="Kellner H."/>
            <person name="Castanera R."/>
            <person name="Alfaro M."/>
            <person name="Ramirez L."/>
            <person name="Pisabarro A.G."/>
            <person name="Kuo A."/>
            <person name="Tritt A."/>
            <person name="Lipzen A."/>
            <person name="He G."/>
            <person name="Yan M."/>
            <person name="Ng V."/>
            <person name="Cullen D."/>
            <person name="Martin F."/>
            <person name="Rosso M.-N."/>
            <person name="Henrissat B."/>
            <person name="Hibbett D."/>
            <person name="Martinez A.T."/>
            <person name="Grigoriev I.V."/>
        </authorList>
    </citation>
    <scope>NUCLEOTIDE SEQUENCE</scope>
    <source>
        <strain evidence="4">AH 44721</strain>
    </source>
</reference>
<evidence type="ECO:0000256" key="1">
    <source>
        <dbReference type="ARBA" id="ARBA00004123"/>
    </source>
</evidence>
<comment type="subcellular location">
    <subcellularLocation>
        <location evidence="1">Nucleus</location>
    </subcellularLocation>
</comment>
<dbReference type="Pfam" id="PF15458">
    <property type="entry name" value="NTR2"/>
    <property type="match status" value="2"/>
</dbReference>
<evidence type="ECO:0000313" key="4">
    <source>
        <dbReference type="EMBL" id="KAF8879088.1"/>
    </source>
</evidence>
<feature type="compositionally biased region" description="Basic residues" evidence="3">
    <location>
        <begin position="440"/>
        <end position="454"/>
    </location>
</feature>
<feature type="compositionally biased region" description="Basic residues" evidence="3">
    <location>
        <begin position="49"/>
        <end position="60"/>
    </location>
</feature>
<evidence type="ECO:0000256" key="2">
    <source>
        <dbReference type="ARBA" id="ARBA00023242"/>
    </source>
</evidence>
<dbReference type="PANTHER" id="PTHR12214:SF0">
    <property type="entry name" value="LD29489P"/>
    <property type="match status" value="1"/>
</dbReference>
<dbReference type="InterPro" id="IPR028211">
    <property type="entry name" value="Ntr2"/>
</dbReference>
<feature type="compositionally biased region" description="Basic and acidic residues" evidence="3">
    <location>
        <begin position="200"/>
        <end position="217"/>
    </location>
</feature>
<dbReference type="GO" id="GO:0000390">
    <property type="term" value="P:spliceosomal complex disassembly"/>
    <property type="evidence" value="ECO:0007669"/>
    <property type="project" value="InterPro"/>
</dbReference>
<feature type="compositionally biased region" description="Polar residues" evidence="3">
    <location>
        <begin position="464"/>
        <end position="477"/>
    </location>
</feature>